<dbReference type="AlphaFoldDB" id="A0A7S3PVW4"/>
<evidence type="ECO:0000256" key="2">
    <source>
        <dbReference type="SAM" id="Phobius"/>
    </source>
</evidence>
<keyword evidence="2" id="KW-0812">Transmembrane</keyword>
<evidence type="ECO:0000313" key="3">
    <source>
        <dbReference type="EMBL" id="CAE0457050.1"/>
    </source>
</evidence>
<name>A0A7S3PVW4_9STRA</name>
<feature type="region of interest" description="Disordered" evidence="1">
    <location>
        <begin position="67"/>
        <end position="92"/>
    </location>
</feature>
<keyword evidence="2" id="KW-1133">Transmembrane helix</keyword>
<dbReference type="EMBL" id="HBIO01002685">
    <property type="protein sequence ID" value="CAE0457050.1"/>
    <property type="molecule type" value="Transcribed_RNA"/>
</dbReference>
<evidence type="ECO:0000256" key="1">
    <source>
        <dbReference type="SAM" id="MobiDB-lite"/>
    </source>
</evidence>
<gene>
    <name evidence="3" type="ORF">CDEB00056_LOCUS1891</name>
</gene>
<keyword evidence="2" id="KW-0472">Membrane</keyword>
<sequence>MVHISRHRHNRSHDIASFLPPIQMLIFLIILFCIGVSIFYQSGVPYISVRVEHAVFYLGKKRLITSTPPPRTHTRTGAGTKDANSNASENQYESARTCIDKIRGKESQSRIAVAVLAANRPQYFKKVLSSLQQQTVTNFDVFLFVDHIPNNNDNQATLTMGEKFKPAGGVHVPVENYGIARLTMWAVETMFASKDRQGNNLYDRILVLEDDHLIGHNYIEAMGMLLTAADSDGMQDVAVVNGNYINTPTHGTTISKSKTESMLMIRDDDECVFQVAPLNAMTHLNSHNVWAWATTRKKWDVIHDTLKEAMHLSGLDRDNYKQRNKPLINKVMDDICDPNAGFSNWKGQDWMRACVFYSKGMKFKLQPTRRLMSYIGQDGLHMKKEVFQKAGFDPVEEADQLKVSVDQYPEDLCSKTCVLEKHLLEPSLSR</sequence>
<reference evidence="3" key="1">
    <citation type="submission" date="2021-01" db="EMBL/GenBank/DDBJ databases">
        <authorList>
            <person name="Corre E."/>
            <person name="Pelletier E."/>
            <person name="Niang G."/>
            <person name="Scheremetjew M."/>
            <person name="Finn R."/>
            <person name="Kale V."/>
            <person name="Holt S."/>
            <person name="Cochrane G."/>
            <person name="Meng A."/>
            <person name="Brown T."/>
            <person name="Cohen L."/>
        </authorList>
    </citation>
    <scope>NUCLEOTIDE SEQUENCE</scope>
    <source>
        <strain evidence="3">MM31A-1</strain>
    </source>
</reference>
<accession>A0A7S3PVW4</accession>
<feature type="compositionally biased region" description="Polar residues" evidence="1">
    <location>
        <begin position="82"/>
        <end position="92"/>
    </location>
</feature>
<feature type="transmembrane region" description="Helical" evidence="2">
    <location>
        <begin position="21"/>
        <end position="40"/>
    </location>
</feature>
<dbReference type="InterPro" id="IPR029044">
    <property type="entry name" value="Nucleotide-diphossugar_trans"/>
</dbReference>
<proteinExistence type="predicted"/>
<protein>
    <submittedName>
        <fullName evidence="3">Uncharacterized protein</fullName>
    </submittedName>
</protein>
<dbReference type="SUPFAM" id="SSF53448">
    <property type="entry name" value="Nucleotide-diphospho-sugar transferases"/>
    <property type="match status" value="1"/>
</dbReference>
<organism evidence="3">
    <name type="scientific">Chaetoceros debilis</name>
    <dbReference type="NCBI Taxonomy" id="122233"/>
    <lineage>
        <taxon>Eukaryota</taxon>
        <taxon>Sar</taxon>
        <taxon>Stramenopiles</taxon>
        <taxon>Ochrophyta</taxon>
        <taxon>Bacillariophyta</taxon>
        <taxon>Coscinodiscophyceae</taxon>
        <taxon>Chaetocerotophycidae</taxon>
        <taxon>Chaetocerotales</taxon>
        <taxon>Chaetocerotaceae</taxon>
        <taxon>Chaetoceros</taxon>
    </lineage>
</organism>
<dbReference type="Gene3D" id="3.90.550.10">
    <property type="entry name" value="Spore Coat Polysaccharide Biosynthesis Protein SpsA, Chain A"/>
    <property type="match status" value="1"/>
</dbReference>